<evidence type="ECO:0000313" key="2">
    <source>
        <dbReference type="EMBL" id="KGX91700.1"/>
    </source>
</evidence>
<comment type="caution">
    <text evidence="2">The sequence shown here is derived from an EMBL/GenBank/DDBJ whole genome shotgun (WGS) entry which is preliminary data.</text>
</comment>
<evidence type="ECO:0008006" key="4">
    <source>
        <dbReference type="Google" id="ProtNLM"/>
    </source>
</evidence>
<dbReference type="Proteomes" id="UP000030528">
    <property type="component" value="Unassembled WGS sequence"/>
</dbReference>
<name>A0A0A5GKK7_9BACI</name>
<dbReference type="EMBL" id="AVPE01000009">
    <property type="protein sequence ID" value="KGX91700.1"/>
    <property type="molecule type" value="Genomic_DNA"/>
</dbReference>
<dbReference type="AlphaFoldDB" id="A0A0A5GKK7"/>
<evidence type="ECO:0000256" key="1">
    <source>
        <dbReference type="SAM" id="Phobius"/>
    </source>
</evidence>
<dbReference type="OrthoDB" id="2680024at2"/>
<dbReference type="Pfam" id="PF17368">
    <property type="entry name" value="YwcE"/>
    <property type="match status" value="1"/>
</dbReference>
<keyword evidence="1" id="KW-0812">Transmembrane</keyword>
<feature type="transmembrane region" description="Helical" evidence="1">
    <location>
        <begin position="6"/>
        <end position="22"/>
    </location>
</feature>
<keyword evidence="1" id="KW-1133">Transmembrane helix</keyword>
<feature type="transmembrane region" description="Helical" evidence="1">
    <location>
        <begin position="29"/>
        <end position="47"/>
    </location>
</feature>
<gene>
    <name evidence="2" type="ORF">N781_04060</name>
</gene>
<accession>A0A0A5GKK7</accession>
<organism evidence="2 3">
    <name type="scientific">Pontibacillus halophilus JSM 076056 = DSM 19796</name>
    <dbReference type="NCBI Taxonomy" id="1385510"/>
    <lineage>
        <taxon>Bacteria</taxon>
        <taxon>Bacillati</taxon>
        <taxon>Bacillota</taxon>
        <taxon>Bacilli</taxon>
        <taxon>Bacillales</taxon>
        <taxon>Bacillaceae</taxon>
        <taxon>Pontibacillus</taxon>
    </lineage>
</organism>
<protein>
    <recommendedName>
        <fullName evidence="4">Spore germination protein</fullName>
    </recommendedName>
</protein>
<dbReference type="RefSeq" id="WP_026800615.1">
    <property type="nucleotide sequence ID" value="NZ_AULI01000009.1"/>
</dbReference>
<feature type="transmembrane region" description="Helical" evidence="1">
    <location>
        <begin position="53"/>
        <end position="77"/>
    </location>
</feature>
<dbReference type="eggNOG" id="ENOG5033HBX">
    <property type="taxonomic scope" value="Bacteria"/>
</dbReference>
<dbReference type="InterPro" id="IPR020185">
    <property type="entry name" value="Spore_morphogenesis_YwcE"/>
</dbReference>
<proteinExistence type="predicted"/>
<evidence type="ECO:0000313" key="3">
    <source>
        <dbReference type="Proteomes" id="UP000030528"/>
    </source>
</evidence>
<sequence>MDILAVYLILASVTPLFLWKSYPKSALGHIPFIGAMWAYYIIVYTSVSAPPFLSGLLLTMFIISLVYAHVGIYMVLIHDPFVRKRLRSNPDIYENRYH</sequence>
<reference evidence="2 3" key="1">
    <citation type="submission" date="2013-08" db="EMBL/GenBank/DDBJ databases">
        <authorList>
            <person name="Huang J."/>
            <person name="Wang G."/>
        </authorList>
    </citation>
    <scope>NUCLEOTIDE SEQUENCE [LARGE SCALE GENOMIC DNA]</scope>
    <source>
        <strain evidence="2 3">JSM 076056</strain>
    </source>
</reference>
<keyword evidence="1" id="KW-0472">Membrane</keyword>
<keyword evidence="3" id="KW-1185">Reference proteome</keyword>